<sequence length="54" mass="6353">VLVRYRQLHLNTMKIWSGCPNYNGEVILSRVFEDLKVDSSKSHDVMGFGRWQKN</sequence>
<evidence type="ECO:0000313" key="1">
    <source>
        <dbReference type="EMBL" id="QQP35942.1"/>
    </source>
</evidence>
<evidence type="ECO:0000313" key="2">
    <source>
        <dbReference type="Proteomes" id="UP000595437"/>
    </source>
</evidence>
<organism evidence="1 2">
    <name type="scientific">Caligus rogercresseyi</name>
    <name type="common">Sea louse</name>
    <dbReference type="NCBI Taxonomy" id="217165"/>
    <lineage>
        <taxon>Eukaryota</taxon>
        <taxon>Metazoa</taxon>
        <taxon>Ecdysozoa</taxon>
        <taxon>Arthropoda</taxon>
        <taxon>Crustacea</taxon>
        <taxon>Multicrustacea</taxon>
        <taxon>Hexanauplia</taxon>
        <taxon>Copepoda</taxon>
        <taxon>Siphonostomatoida</taxon>
        <taxon>Caligidae</taxon>
        <taxon>Caligus</taxon>
    </lineage>
</organism>
<proteinExistence type="predicted"/>
<feature type="non-terminal residue" evidence="1">
    <location>
        <position position="1"/>
    </location>
</feature>
<accession>A0A7T8GQQ1</accession>
<name>A0A7T8GQQ1_CALRO</name>
<gene>
    <name evidence="1" type="ORF">FKW44_020893</name>
</gene>
<keyword evidence="2" id="KW-1185">Reference proteome</keyword>
<reference evidence="2" key="1">
    <citation type="submission" date="2021-01" db="EMBL/GenBank/DDBJ databases">
        <title>Caligus Genome Assembly.</title>
        <authorList>
            <person name="Gallardo-Escarate C."/>
        </authorList>
    </citation>
    <scope>NUCLEOTIDE SEQUENCE [LARGE SCALE GENOMIC DNA]</scope>
</reference>
<protein>
    <submittedName>
        <fullName evidence="1">Uncharacterized protein</fullName>
    </submittedName>
</protein>
<dbReference type="Proteomes" id="UP000595437">
    <property type="component" value="Chromosome 15"/>
</dbReference>
<dbReference type="AlphaFoldDB" id="A0A7T8GQQ1"/>
<dbReference type="EMBL" id="CP045904">
    <property type="protein sequence ID" value="QQP35942.1"/>
    <property type="molecule type" value="Genomic_DNA"/>
</dbReference>